<keyword evidence="1" id="KW-0812">Transmembrane</keyword>
<dbReference type="Proteomes" id="UP000199541">
    <property type="component" value="Unassembled WGS sequence"/>
</dbReference>
<dbReference type="EMBL" id="FNOB01000005">
    <property type="protein sequence ID" value="SDW63211.1"/>
    <property type="molecule type" value="Genomic_DNA"/>
</dbReference>
<organism evidence="2 5">
    <name type="scientific">Allgaiera indica</name>
    <dbReference type="NCBI Taxonomy" id="765699"/>
    <lineage>
        <taxon>Bacteria</taxon>
        <taxon>Pseudomonadati</taxon>
        <taxon>Pseudomonadota</taxon>
        <taxon>Alphaproteobacteria</taxon>
        <taxon>Rhodobacterales</taxon>
        <taxon>Paracoccaceae</taxon>
        <taxon>Allgaiera</taxon>
    </lineage>
</organism>
<dbReference type="Proteomes" id="UP000634647">
    <property type="component" value="Unassembled WGS sequence"/>
</dbReference>
<evidence type="ECO:0000313" key="4">
    <source>
        <dbReference type="Proteomes" id="UP000199541"/>
    </source>
</evidence>
<reference evidence="2" key="1">
    <citation type="journal article" date="2014" name="Int. J. Syst. Evol. Microbiol.">
        <title>Complete genome sequence of Corynebacterium casei LMG S-19264T (=DSM 44701T), isolated from a smear-ripened cheese.</title>
        <authorList>
            <consortium name="US DOE Joint Genome Institute (JGI-PGF)"/>
            <person name="Walter F."/>
            <person name="Albersmeier A."/>
            <person name="Kalinowski J."/>
            <person name="Ruckert C."/>
        </authorList>
    </citation>
    <scope>NUCLEOTIDE SEQUENCE</scope>
    <source>
        <strain evidence="2">CGMCC 1.10859</strain>
    </source>
</reference>
<dbReference type="EMBL" id="BNAB01000004">
    <property type="protein sequence ID" value="GHE00353.1"/>
    <property type="molecule type" value="Genomic_DNA"/>
</dbReference>
<name>A0AAN4ZYK4_9RHOB</name>
<gene>
    <name evidence="2" type="ORF">GCM10008024_11520</name>
    <name evidence="3" type="ORF">SAMN05444006_105161</name>
</gene>
<reference evidence="2" key="3">
    <citation type="submission" date="2023-06" db="EMBL/GenBank/DDBJ databases">
        <authorList>
            <person name="Sun Q."/>
            <person name="Zhou Y."/>
        </authorList>
    </citation>
    <scope>NUCLEOTIDE SEQUENCE</scope>
    <source>
        <strain evidence="2">CGMCC 1.10859</strain>
    </source>
</reference>
<sequence>MAIQRKSNTAIGFVLGAVVVVVGGIVWYLYNGDSFSPQHKNNSITIELPSVKKGG</sequence>
<keyword evidence="4" id="KW-1185">Reference proteome</keyword>
<evidence type="ECO:0000313" key="2">
    <source>
        <dbReference type="EMBL" id="GHE00353.1"/>
    </source>
</evidence>
<evidence type="ECO:0000256" key="1">
    <source>
        <dbReference type="SAM" id="Phobius"/>
    </source>
</evidence>
<evidence type="ECO:0000313" key="5">
    <source>
        <dbReference type="Proteomes" id="UP000634647"/>
    </source>
</evidence>
<evidence type="ECO:0000313" key="3">
    <source>
        <dbReference type="EMBL" id="SDW63211.1"/>
    </source>
</evidence>
<accession>A0AAN4ZYK4</accession>
<reference evidence="3 4" key="2">
    <citation type="submission" date="2016-10" db="EMBL/GenBank/DDBJ databases">
        <authorList>
            <person name="Varghese N."/>
            <person name="Submissions S."/>
        </authorList>
    </citation>
    <scope>NUCLEOTIDE SEQUENCE [LARGE SCALE GENOMIC DNA]</scope>
    <source>
        <strain evidence="3 4">DSM 24802</strain>
    </source>
</reference>
<feature type="transmembrane region" description="Helical" evidence="1">
    <location>
        <begin position="12"/>
        <end position="30"/>
    </location>
</feature>
<proteinExistence type="predicted"/>
<comment type="caution">
    <text evidence="2">The sequence shown here is derived from an EMBL/GenBank/DDBJ whole genome shotgun (WGS) entry which is preliminary data.</text>
</comment>
<dbReference type="AlphaFoldDB" id="A0AAN4ZYK4"/>
<keyword evidence="1" id="KW-1133">Transmembrane helix</keyword>
<dbReference type="RefSeq" id="WP_160169184.1">
    <property type="nucleotide sequence ID" value="NZ_BNAB01000004.1"/>
</dbReference>
<protein>
    <submittedName>
        <fullName evidence="2">Uncharacterized protein</fullName>
    </submittedName>
</protein>
<keyword evidence="1" id="KW-0472">Membrane</keyword>